<dbReference type="PANTHER" id="PTHR28002">
    <property type="entry name" value="MIOREX COMPLEX COMPONENT 11"/>
    <property type="match status" value="1"/>
</dbReference>
<organism evidence="1 2">
    <name type="scientific">Lyophyllum shimeji</name>
    <name type="common">Hon-shimeji</name>
    <name type="synonym">Tricholoma shimeji</name>
    <dbReference type="NCBI Taxonomy" id="47721"/>
    <lineage>
        <taxon>Eukaryota</taxon>
        <taxon>Fungi</taxon>
        <taxon>Dikarya</taxon>
        <taxon>Basidiomycota</taxon>
        <taxon>Agaricomycotina</taxon>
        <taxon>Agaricomycetes</taxon>
        <taxon>Agaricomycetidae</taxon>
        <taxon>Agaricales</taxon>
        <taxon>Tricholomatineae</taxon>
        <taxon>Lyophyllaceae</taxon>
        <taxon>Lyophyllum</taxon>
    </lineage>
</organism>
<dbReference type="GO" id="GO:0005739">
    <property type="term" value="C:mitochondrion"/>
    <property type="evidence" value="ECO:0007669"/>
    <property type="project" value="TreeGrafter"/>
</dbReference>
<comment type="caution">
    <text evidence="1">The sequence shown here is derived from an EMBL/GenBank/DDBJ whole genome shotgun (WGS) entry which is preliminary data.</text>
</comment>
<dbReference type="InterPro" id="IPR018811">
    <property type="entry name" value="MRX11"/>
</dbReference>
<dbReference type="PANTHER" id="PTHR28002:SF1">
    <property type="entry name" value="MIOREX COMPLEX COMPONENT 11"/>
    <property type="match status" value="1"/>
</dbReference>
<evidence type="ECO:0000313" key="2">
    <source>
        <dbReference type="Proteomes" id="UP001063166"/>
    </source>
</evidence>
<keyword evidence="2" id="KW-1185">Reference proteome</keyword>
<dbReference type="Pfam" id="PF10306">
    <property type="entry name" value="FLILHELTA"/>
    <property type="match status" value="1"/>
</dbReference>
<evidence type="ECO:0000313" key="1">
    <source>
        <dbReference type="EMBL" id="GLB37719.1"/>
    </source>
</evidence>
<dbReference type="AlphaFoldDB" id="A0A9P3UK63"/>
<protein>
    <submittedName>
        <fullName evidence="1">Uncharacterized protein</fullName>
    </submittedName>
</protein>
<dbReference type="OrthoDB" id="5580261at2759"/>
<dbReference type="EMBL" id="BRPK01000004">
    <property type="protein sequence ID" value="GLB37719.1"/>
    <property type="molecule type" value="Genomic_DNA"/>
</dbReference>
<reference evidence="1" key="1">
    <citation type="submission" date="2022-07" db="EMBL/GenBank/DDBJ databases">
        <title>The genome of Lyophyllum shimeji provides insight into the initial evolution of ectomycorrhizal fungal genome.</title>
        <authorList>
            <person name="Kobayashi Y."/>
            <person name="Shibata T."/>
            <person name="Hirakawa H."/>
            <person name="Shigenobu S."/>
            <person name="Nishiyama T."/>
            <person name="Yamada A."/>
            <person name="Hasebe M."/>
            <person name="Kawaguchi M."/>
        </authorList>
    </citation>
    <scope>NUCLEOTIDE SEQUENCE</scope>
    <source>
        <strain evidence="1">AT787</strain>
    </source>
</reference>
<proteinExistence type="predicted"/>
<accession>A0A9P3UK63</accession>
<gene>
    <name evidence="1" type="ORF">LshimejAT787_0407700</name>
</gene>
<sequence length="179" mass="19363">MSSRPQGQFAAYRNALTALSARTSTPLPSLILSFGILHEITAIVPLVAVFYGSRTLGIGEGLIGVIVSKDPAAPSTEDDWLRGTVRTWVEEGDAWAGRVGRRYGIFGYEKRTPGAPEPPVESSQPSGRIAGDVANAIVAYGVTKALLPVRIGLSLYLSPAFSRRIVEPIRRTLMQPFRR</sequence>
<name>A0A9P3UK63_LYOSH</name>
<dbReference type="Proteomes" id="UP001063166">
    <property type="component" value="Unassembled WGS sequence"/>
</dbReference>